<dbReference type="GO" id="GO:0006897">
    <property type="term" value="P:endocytosis"/>
    <property type="evidence" value="ECO:0007669"/>
    <property type="project" value="TreeGrafter"/>
</dbReference>
<evidence type="ECO:0000256" key="4">
    <source>
        <dbReference type="ARBA" id="ARBA00023034"/>
    </source>
</evidence>
<evidence type="ECO:0000256" key="5">
    <source>
        <dbReference type="ARBA" id="ARBA00023329"/>
    </source>
</evidence>
<dbReference type="EMBL" id="JAYMYR010000002">
    <property type="protein sequence ID" value="KAK7377023.1"/>
    <property type="molecule type" value="Genomic_DNA"/>
</dbReference>
<feature type="compositionally biased region" description="Low complexity" evidence="6">
    <location>
        <begin position="174"/>
        <end position="190"/>
    </location>
</feature>
<feature type="compositionally biased region" description="Basic and acidic residues" evidence="6">
    <location>
        <begin position="439"/>
        <end position="448"/>
    </location>
</feature>
<dbReference type="Gene3D" id="1.25.40.90">
    <property type="match status" value="1"/>
</dbReference>
<feature type="compositionally biased region" description="Low complexity" evidence="6">
    <location>
        <begin position="236"/>
        <end position="246"/>
    </location>
</feature>
<comment type="subcellular location">
    <subcellularLocation>
        <location evidence="1">Cytoplasmic vesicle</location>
        <location evidence="1">Clathrin-coated vesicle</location>
    </subcellularLocation>
    <subcellularLocation>
        <location evidence="2">Golgi apparatus</location>
    </subcellularLocation>
</comment>
<dbReference type="GO" id="GO:0030276">
    <property type="term" value="F:clathrin binding"/>
    <property type="evidence" value="ECO:0007669"/>
    <property type="project" value="TreeGrafter"/>
</dbReference>
<keyword evidence="4" id="KW-0333">Golgi apparatus</keyword>
<feature type="compositionally biased region" description="Gly residues" evidence="6">
    <location>
        <begin position="523"/>
        <end position="533"/>
    </location>
</feature>
<feature type="compositionally biased region" description="Low complexity" evidence="6">
    <location>
        <begin position="426"/>
        <end position="438"/>
    </location>
</feature>
<reference evidence="8 9" key="1">
    <citation type="submission" date="2024-01" db="EMBL/GenBank/DDBJ databases">
        <title>The genomes of 5 underutilized Papilionoideae crops provide insights into root nodulation and disease resistanc.</title>
        <authorList>
            <person name="Jiang F."/>
        </authorList>
    </citation>
    <scope>NUCLEOTIDE SEQUENCE [LARGE SCALE GENOMIC DNA]</scope>
    <source>
        <strain evidence="8">JINMINGXINNONG_FW02</strain>
        <tissue evidence="8">Leaves</tissue>
    </source>
</reference>
<feature type="domain" description="ENTH" evidence="7">
    <location>
        <begin position="20"/>
        <end position="152"/>
    </location>
</feature>
<name>A0AAN9NU98_PHACN</name>
<comment type="similarity">
    <text evidence="3">Belongs to the epsin family.</text>
</comment>
<feature type="region of interest" description="Disordered" evidence="6">
    <location>
        <begin position="502"/>
        <end position="551"/>
    </location>
</feature>
<evidence type="ECO:0000256" key="3">
    <source>
        <dbReference type="ARBA" id="ARBA00010130"/>
    </source>
</evidence>
<dbReference type="InterPro" id="IPR008942">
    <property type="entry name" value="ENTH_VHS"/>
</dbReference>
<evidence type="ECO:0000313" key="8">
    <source>
        <dbReference type="EMBL" id="KAK7377023.1"/>
    </source>
</evidence>
<feature type="region of interest" description="Disordered" evidence="6">
    <location>
        <begin position="426"/>
        <end position="452"/>
    </location>
</feature>
<gene>
    <name evidence="8" type="ORF">VNO80_02443</name>
</gene>
<feature type="compositionally biased region" description="Polar residues" evidence="6">
    <location>
        <begin position="290"/>
        <end position="303"/>
    </location>
</feature>
<accession>A0AAN9NU98</accession>
<organism evidence="8 9">
    <name type="scientific">Phaseolus coccineus</name>
    <name type="common">Scarlet runner bean</name>
    <name type="synonym">Phaseolus multiflorus</name>
    <dbReference type="NCBI Taxonomy" id="3886"/>
    <lineage>
        <taxon>Eukaryota</taxon>
        <taxon>Viridiplantae</taxon>
        <taxon>Streptophyta</taxon>
        <taxon>Embryophyta</taxon>
        <taxon>Tracheophyta</taxon>
        <taxon>Spermatophyta</taxon>
        <taxon>Magnoliopsida</taxon>
        <taxon>eudicotyledons</taxon>
        <taxon>Gunneridae</taxon>
        <taxon>Pentapetalae</taxon>
        <taxon>rosids</taxon>
        <taxon>fabids</taxon>
        <taxon>Fabales</taxon>
        <taxon>Fabaceae</taxon>
        <taxon>Papilionoideae</taxon>
        <taxon>50 kb inversion clade</taxon>
        <taxon>NPAAA clade</taxon>
        <taxon>indigoferoid/millettioid clade</taxon>
        <taxon>Phaseoleae</taxon>
        <taxon>Phaseolus</taxon>
    </lineage>
</organism>
<dbReference type="PANTHER" id="PTHR12276">
    <property type="entry name" value="EPSIN/ENT-RELATED"/>
    <property type="match status" value="1"/>
</dbReference>
<dbReference type="AlphaFoldDB" id="A0AAN9NU98"/>
<dbReference type="GO" id="GO:0005886">
    <property type="term" value="C:plasma membrane"/>
    <property type="evidence" value="ECO:0007669"/>
    <property type="project" value="TreeGrafter"/>
</dbReference>
<evidence type="ECO:0000313" key="9">
    <source>
        <dbReference type="Proteomes" id="UP001374584"/>
    </source>
</evidence>
<evidence type="ECO:0000256" key="6">
    <source>
        <dbReference type="SAM" id="MobiDB-lite"/>
    </source>
</evidence>
<dbReference type="GO" id="GO:0005794">
    <property type="term" value="C:Golgi apparatus"/>
    <property type="evidence" value="ECO:0007669"/>
    <property type="project" value="UniProtKB-SubCell"/>
</dbReference>
<evidence type="ECO:0000256" key="1">
    <source>
        <dbReference type="ARBA" id="ARBA00004132"/>
    </source>
</evidence>
<keyword evidence="9" id="KW-1185">Reference proteome</keyword>
<comment type="caution">
    <text evidence="8">The sequence shown here is derived from an EMBL/GenBank/DDBJ whole genome shotgun (WGS) entry which is preliminary data.</text>
</comment>
<evidence type="ECO:0000256" key="2">
    <source>
        <dbReference type="ARBA" id="ARBA00004555"/>
    </source>
</evidence>
<dbReference type="Pfam" id="PF01417">
    <property type="entry name" value="ENTH"/>
    <property type="match status" value="1"/>
</dbReference>
<dbReference type="GO" id="GO:0030125">
    <property type="term" value="C:clathrin vesicle coat"/>
    <property type="evidence" value="ECO:0007669"/>
    <property type="project" value="TreeGrafter"/>
</dbReference>
<dbReference type="PROSITE" id="PS50942">
    <property type="entry name" value="ENTH"/>
    <property type="match status" value="1"/>
</dbReference>
<dbReference type="GO" id="GO:0005768">
    <property type="term" value="C:endosome"/>
    <property type="evidence" value="ECO:0007669"/>
    <property type="project" value="TreeGrafter"/>
</dbReference>
<dbReference type="CDD" id="cd03571">
    <property type="entry name" value="ENTH"/>
    <property type="match status" value="1"/>
</dbReference>
<dbReference type="SMART" id="SM00273">
    <property type="entry name" value="ENTH"/>
    <property type="match status" value="1"/>
</dbReference>
<evidence type="ECO:0000259" key="7">
    <source>
        <dbReference type="PROSITE" id="PS50942"/>
    </source>
</evidence>
<dbReference type="Proteomes" id="UP001374584">
    <property type="component" value="Unassembled WGS sequence"/>
</dbReference>
<keyword evidence="5" id="KW-0968">Cytoplasmic vesicle</keyword>
<feature type="region of interest" description="Disordered" evidence="6">
    <location>
        <begin position="174"/>
        <end position="303"/>
    </location>
</feature>
<feature type="compositionally biased region" description="Basic and acidic residues" evidence="6">
    <location>
        <begin position="198"/>
        <end position="213"/>
    </location>
</feature>
<dbReference type="GO" id="GO:0005543">
    <property type="term" value="F:phospholipid binding"/>
    <property type="evidence" value="ECO:0007669"/>
    <property type="project" value="TreeGrafter"/>
</dbReference>
<protein>
    <recommendedName>
        <fullName evidence="7">ENTH domain-containing protein</fullName>
    </recommendedName>
</protein>
<feature type="compositionally biased region" description="Polar residues" evidence="6">
    <location>
        <begin position="254"/>
        <end position="278"/>
    </location>
</feature>
<proteinExistence type="inferred from homology"/>
<dbReference type="SUPFAM" id="SSF48464">
    <property type="entry name" value="ENTH/VHS domain"/>
    <property type="match status" value="1"/>
</dbReference>
<sequence length="563" mass="60408">MDFMKVFDQTVREIKREVNLKVLKVPEIEQKVLDATDNEPWGPHGTALAEISQATKKFTECQMVMNVLWTRLGETGKDWRYVYKALAVIEYLVAHGSERAVDDIIEHTFQISALSSFEYVEPSGKDVGLNVRKKAENIVSLLNDRDKIHDVRNKAAANRDKYIGVSSSGITYKSGGSSSYSSGGSFQSSGKYGGFGSRDGDRFGDNNRDKGGSYDEDYQGKSHHAVASDNQDNSFKKSSSRSVSKSQENKSSRVSKSSTKANNYGSVPSQSSSVPANNTEDEMDDFDPRGTSTKTSAGNSNQVDLFGQDLIGDFMDAPTSVPVEKPATGNLPEVDLFADASFVSATPQMDQGASSQPQAEVDLFASQPAISTVTPTVDLFSIPEPVVQPDSKPEKSGPVNNSSFDPFAAVPLNNFDGSDIFGDFTSQSDSVSSQPSDKVVSDDKHDNITGKSLADSKVLPKKDTFQVKSGVWADSLSRGLIDLNITAPKKVSLVDVGIVGGLSDGSDEKEKGPPPSFFMGRAMGSGSGLGLGRSGFSPSPPAPGDDIFSNLGTQQYQFGGFQK</sequence>
<dbReference type="InterPro" id="IPR013809">
    <property type="entry name" value="ENTH"/>
</dbReference>
<dbReference type="PANTHER" id="PTHR12276:SF45">
    <property type="entry name" value="CLATHRIN INTERACTOR 1"/>
    <property type="match status" value="1"/>
</dbReference>
<dbReference type="FunFam" id="1.25.40.90:FF:000006">
    <property type="entry name" value="Clathrin interactor 1"/>
    <property type="match status" value="1"/>
</dbReference>